<proteinExistence type="predicted"/>
<reference evidence="2" key="1">
    <citation type="submission" date="2022-10" db="EMBL/GenBank/DDBJ databases">
        <title>Genome assembly of Pristionchus species.</title>
        <authorList>
            <person name="Yoshida K."/>
            <person name="Sommer R.J."/>
        </authorList>
    </citation>
    <scope>NUCLEOTIDE SEQUENCE [LARGE SCALE GENOMIC DNA]</scope>
    <source>
        <strain evidence="2">RS5460</strain>
    </source>
</reference>
<evidence type="ECO:0000313" key="2">
    <source>
        <dbReference type="Proteomes" id="UP001328107"/>
    </source>
</evidence>
<accession>A0AAN4ZHJ5</accession>
<comment type="caution">
    <text evidence="1">The sequence shown here is derived from an EMBL/GenBank/DDBJ whole genome shotgun (WGS) entry which is preliminary data.</text>
</comment>
<feature type="non-terminal residue" evidence="1">
    <location>
        <position position="1"/>
    </location>
</feature>
<dbReference type="Proteomes" id="UP001328107">
    <property type="component" value="Unassembled WGS sequence"/>
</dbReference>
<evidence type="ECO:0000313" key="1">
    <source>
        <dbReference type="EMBL" id="GMR37810.1"/>
    </source>
</evidence>
<name>A0AAN4ZHJ5_9BILA</name>
<protein>
    <submittedName>
        <fullName evidence="1">Uncharacterized protein</fullName>
    </submittedName>
</protein>
<sequence length="122" mass="14097">HHHQTLEDIAGEGRAALSISRSHQGISIRRVSMLFESTRIQYEKELNDSLLRSSEDYSSCRFRTADHLENTCKSARSDVTDPTLNANRCSTTPNEVQESFIINKHRSLEKHEACFHRRKLQE</sequence>
<dbReference type="EMBL" id="BTRK01000002">
    <property type="protein sequence ID" value="GMR37810.1"/>
    <property type="molecule type" value="Genomic_DNA"/>
</dbReference>
<dbReference type="AlphaFoldDB" id="A0AAN4ZHJ5"/>
<keyword evidence="2" id="KW-1185">Reference proteome</keyword>
<gene>
    <name evidence="1" type="ORF">PMAYCL1PPCAC_08005</name>
</gene>
<organism evidence="1 2">
    <name type="scientific">Pristionchus mayeri</name>
    <dbReference type="NCBI Taxonomy" id="1317129"/>
    <lineage>
        <taxon>Eukaryota</taxon>
        <taxon>Metazoa</taxon>
        <taxon>Ecdysozoa</taxon>
        <taxon>Nematoda</taxon>
        <taxon>Chromadorea</taxon>
        <taxon>Rhabditida</taxon>
        <taxon>Rhabditina</taxon>
        <taxon>Diplogasteromorpha</taxon>
        <taxon>Diplogasteroidea</taxon>
        <taxon>Neodiplogasteridae</taxon>
        <taxon>Pristionchus</taxon>
    </lineage>
</organism>